<evidence type="ECO:0000313" key="2">
    <source>
        <dbReference type="EMBL" id="MEA5442543.1"/>
    </source>
</evidence>
<keyword evidence="3" id="KW-1185">Reference proteome</keyword>
<dbReference type="RefSeq" id="WP_323356612.1">
    <property type="nucleotide sequence ID" value="NZ_JAYGHY010000021.1"/>
</dbReference>
<sequence>MTAFRVCLVLMWLAVAGYTLVVIAEHGIDLLSVFLRDVRALGWPGQFHLDFLCFLLICGFWVAWRHDFSAKGLGLGLLASVGGLLFLAPYLLVLSIHARGSVLEVLIGAKGAST</sequence>
<gene>
    <name evidence="2" type="ORF">VB739_08265</name>
</gene>
<feature type="transmembrane region" description="Helical" evidence="1">
    <location>
        <begin position="40"/>
        <end position="63"/>
    </location>
</feature>
<evidence type="ECO:0000313" key="3">
    <source>
        <dbReference type="Proteomes" id="UP001302329"/>
    </source>
</evidence>
<dbReference type="Proteomes" id="UP001302329">
    <property type="component" value="Unassembled WGS sequence"/>
</dbReference>
<keyword evidence="1" id="KW-0472">Membrane</keyword>
<name>A0ABU5SVM7_9CYAN</name>
<evidence type="ECO:0000256" key="1">
    <source>
        <dbReference type="SAM" id="Phobius"/>
    </source>
</evidence>
<keyword evidence="1" id="KW-0812">Transmembrane</keyword>
<reference evidence="2 3" key="1">
    <citation type="submission" date="2023-12" db="EMBL/GenBank/DDBJ databases">
        <title>Baltic Sea Cyanobacteria.</title>
        <authorList>
            <person name="Delbaje E."/>
            <person name="Fewer D.P."/>
            <person name="Shishido T.K."/>
        </authorList>
    </citation>
    <scope>NUCLEOTIDE SEQUENCE [LARGE SCALE GENOMIC DNA]</scope>
    <source>
        <strain evidence="2 3">UHCC 0281</strain>
    </source>
</reference>
<evidence type="ECO:0008006" key="4">
    <source>
        <dbReference type="Google" id="ProtNLM"/>
    </source>
</evidence>
<proteinExistence type="predicted"/>
<feature type="transmembrane region" description="Helical" evidence="1">
    <location>
        <begin position="75"/>
        <end position="96"/>
    </location>
</feature>
<dbReference type="EMBL" id="JAYGHY010000021">
    <property type="protein sequence ID" value="MEA5442543.1"/>
    <property type="molecule type" value="Genomic_DNA"/>
</dbReference>
<accession>A0ABU5SVM7</accession>
<organism evidence="2 3">
    <name type="scientific">Cyanobium gracile UHCC 0281</name>
    <dbReference type="NCBI Taxonomy" id="3110309"/>
    <lineage>
        <taxon>Bacteria</taxon>
        <taxon>Bacillati</taxon>
        <taxon>Cyanobacteriota</taxon>
        <taxon>Cyanophyceae</taxon>
        <taxon>Synechococcales</taxon>
        <taxon>Prochlorococcaceae</taxon>
        <taxon>Cyanobium</taxon>
    </lineage>
</organism>
<protein>
    <recommendedName>
        <fullName evidence="4">DUF2834 domain-containing protein</fullName>
    </recommendedName>
</protein>
<keyword evidence="1" id="KW-1133">Transmembrane helix</keyword>
<comment type="caution">
    <text evidence="2">The sequence shown here is derived from an EMBL/GenBank/DDBJ whole genome shotgun (WGS) entry which is preliminary data.</text>
</comment>